<comment type="similarity">
    <text evidence="2">Belongs to the SsgA family.</text>
</comment>
<dbReference type="RefSeq" id="WP_343951722.1">
    <property type="nucleotide sequence ID" value="NZ_BAAAHQ010000023.1"/>
</dbReference>
<evidence type="ECO:0000256" key="3">
    <source>
        <dbReference type="ARBA" id="ARBA00022618"/>
    </source>
</evidence>
<evidence type="ECO:0000256" key="1">
    <source>
        <dbReference type="ARBA" id="ARBA00004431"/>
    </source>
</evidence>
<proteinExistence type="inferred from homology"/>
<dbReference type="InterPro" id="IPR006776">
    <property type="entry name" value="SsgB"/>
</dbReference>
<evidence type="ECO:0000313" key="7">
    <source>
        <dbReference type="EMBL" id="GAA0935119.1"/>
    </source>
</evidence>
<dbReference type="InterPro" id="IPR038658">
    <property type="entry name" value="SsgB_sf"/>
</dbReference>
<keyword evidence="5" id="KW-0717">Septation</keyword>
<evidence type="ECO:0000256" key="2">
    <source>
        <dbReference type="ARBA" id="ARBA00009323"/>
    </source>
</evidence>
<keyword evidence="4" id="KW-0749">Sporulation</keyword>
<gene>
    <name evidence="7" type="ORF">GCM10009560_42980</name>
</gene>
<comment type="caution">
    <text evidence="7">The sequence shown here is derived from an EMBL/GenBank/DDBJ whole genome shotgun (WGS) entry which is preliminary data.</text>
</comment>
<evidence type="ECO:0000256" key="4">
    <source>
        <dbReference type="ARBA" id="ARBA00022969"/>
    </source>
</evidence>
<sequence length="135" mass="15283">MKSIQIRLPLVDADPVHDRALMVWLVYRSDDPFFVTLLIRTRKGMKTVAEYPRQQLDDALGRPTRWADMQVHPNPADVGSMLVRLPGAMGERLYLVDKRLVVAFLISSYAVVPDGGEWEIDWDSWAASQAAESTI</sequence>
<reference evidence="8" key="1">
    <citation type="journal article" date="2019" name="Int. J. Syst. Evol. Microbiol.">
        <title>The Global Catalogue of Microorganisms (GCM) 10K type strain sequencing project: providing services to taxonomists for standard genome sequencing and annotation.</title>
        <authorList>
            <consortium name="The Broad Institute Genomics Platform"/>
            <consortium name="The Broad Institute Genome Sequencing Center for Infectious Disease"/>
            <person name="Wu L."/>
            <person name="Ma J."/>
        </authorList>
    </citation>
    <scope>NUCLEOTIDE SEQUENCE [LARGE SCALE GENOMIC DNA]</scope>
    <source>
        <strain evidence="8">JCM 11136</strain>
    </source>
</reference>
<name>A0ABP4ADJ2_9ACTN</name>
<evidence type="ECO:0000313" key="8">
    <source>
        <dbReference type="Proteomes" id="UP001501578"/>
    </source>
</evidence>
<dbReference type="Pfam" id="PF04686">
    <property type="entry name" value="SsgA"/>
    <property type="match status" value="1"/>
</dbReference>
<keyword evidence="3" id="KW-0132">Cell division</keyword>
<accession>A0ABP4ADJ2</accession>
<dbReference type="Gene3D" id="2.30.31.20">
    <property type="entry name" value="Sporulation-specific cell division protein SsgB"/>
    <property type="match status" value="1"/>
</dbReference>
<keyword evidence="6" id="KW-0131">Cell cycle</keyword>
<dbReference type="Proteomes" id="UP001501578">
    <property type="component" value="Unassembled WGS sequence"/>
</dbReference>
<dbReference type="EMBL" id="BAAAHQ010000023">
    <property type="protein sequence ID" value="GAA0935119.1"/>
    <property type="molecule type" value="Genomic_DNA"/>
</dbReference>
<evidence type="ECO:0000256" key="6">
    <source>
        <dbReference type="ARBA" id="ARBA00023306"/>
    </source>
</evidence>
<comment type="subcellular location">
    <subcellularLocation>
        <location evidence="1">Cell septum</location>
    </subcellularLocation>
</comment>
<protein>
    <submittedName>
        <fullName evidence="7">Uncharacterized protein</fullName>
    </submittedName>
</protein>
<evidence type="ECO:0000256" key="5">
    <source>
        <dbReference type="ARBA" id="ARBA00023210"/>
    </source>
</evidence>
<organism evidence="7 8">
    <name type="scientific">Nonomuraea longicatena</name>
    <dbReference type="NCBI Taxonomy" id="83682"/>
    <lineage>
        <taxon>Bacteria</taxon>
        <taxon>Bacillati</taxon>
        <taxon>Actinomycetota</taxon>
        <taxon>Actinomycetes</taxon>
        <taxon>Streptosporangiales</taxon>
        <taxon>Streptosporangiaceae</taxon>
        <taxon>Nonomuraea</taxon>
    </lineage>
</organism>
<keyword evidence="8" id="KW-1185">Reference proteome</keyword>